<dbReference type="EMBL" id="BGZK01000068">
    <property type="protein sequence ID" value="GBP14967.1"/>
    <property type="molecule type" value="Genomic_DNA"/>
</dbReference>
<comment type="caution">
    <text evidence="1">The sequence shown here is derived from an EMBL/GenBank/DDBJ whole genome shotgun (WGS) entry which is preliminary data.</text>
</comment>
<protein>
    <recommendedName>
        <fullName evidence="3">Reverse transcriptase domain-containing protein</fullName>
    </recommendedName>
</protein>
<sequence>MEPGLTSQRCQTGMNVDYSWMSSVEFLLYADDQVILEPSACGLQEMDPRLHRRCAAKQVLKLTYSSEMLKTNTLNSATTARITMLKSNRSDLNLICVEPGSISKRLQHSNNRYAYLH</sequence>
<evidence type="ECO:0000313" key="2">
    <source>
        <dbReference type="Proteomes" id="UP000299102"/>
    </source>
</evidence>
<evidence type="ECO:0008006" key="3">
    <source>
        <dbReference type="Google" id="ProtNLM"/>
    </source>
</evidence>
<organism evidence="1 2">
    <name type="scientific">Eumeta variegata</name>
    <name type="common">Bagworm moth</name>
    <name type="synonym">Eumeta japonica</name>
    <dbReference type="NCBI Taxonomy" id="151549"/>
    <lineage>
        <taxon>Eukaryota</taxon>
        <taxon>Metazoa</taxon>
        <taxon>Ecdysozoa</taxon>
        <taxon>Arthropoda</taxon>
        <taxon>Hexapoda</taxon>
        <taxon>Insecta</taxon>
        <taxon>Pterygota</taxon>
        <taxon>Neoptera</taxon>
        <taxon>Endopterygota</taxon>
        <taxon>Lepidoptera</taxon>
        <taxon>Glossata</taxon>
        <taxon>Ditrysia</taxon>
        <taxon>Tineoidea</taxon>
        <taxon>Psychidae</taxon>
        <taxon>Oiketicinae</taxon>
        <taxon>Eumeta</taxon>
    </lineage>
</organism>
<dbReference type="OrthoDB" id="425681at2759"/>
<gene>
    <name evidence="1" type="ORF">EVAR_6618_1</name>
</gene>
<keyword evidence="2" id="KW-1185">Reference proteome</keyword>
<accession>A0A4C1TN50</accession>
<reference evidence="1 2" key="1">
    <citation type="journal article" date="2019" name="Commun. Biol.">
        <title>The bagworm genome reveals a unique fibroin gene that provides high tensile strength.</title>
        <authorList>
            <person name="Kono N."/>
            <person name="Nakamura H."/>
            <person name="Ohtoshi R."/>
            <person name="Tomita M."/>
            <person name="Numata K."/>
            <person name="Arakawa K."/>
        </authorList>
    </citation>
    <scope>NUCLEOTIDE SEQUENCE [LARGE SCALE GENOMIC DNA]</scope>
</reference>
<dbReference type="AlphaFoldDB" id="A0A4C1TN50"/>
<name>A0A4C1TN50_EUMVA</name>
<proteinExistence type="predicted"/>
<dbReference type="Proteomes" id="UP000299102">
    <property type="component" value="Unassembled WGS sequence"/>
</dbReference>
<evidence type="ECO:0000313" key="1">
    <source>
        <dbReference type="EMBL" id="GBP14967.1"/>
    </source>
</evidence>